<dbReference type="InterPro" id="IPR001932">
    <property type="entry name" value="PPM-type_phosphatase-like_dom"/>
</dbReference>
<keyword evidence="13" id="KW-0732">Signal</keyword>
<dbReference type="EMBL" id="LHPF02000045">
    <property type="protein sequence ID" value="PSC67886.1"/>
    <property type="molecule type" value="Genomic_DNA"/>
</dbReference>
<evidence type="ECO:0000256" key="2">
    <source>
        <dbReference type="ARBA" id="ARBA00001946"/>
    </source>
</evidence>
<evidence type="ECO:0000256" key="5">
    <source>
        <dbReference type="ARBA" id="ARBA00022723"/>
    </source>
</evidence>
<gene>
    <name evidence="16" type="ORF">C2E20_8456</name>
</gene>
<keyword evidence="5" id="KW-0479">Metal-binding</keyword>
<comment type="caution">
    <text evidence="16">The sequence shown here is derived from an EMBL/GenBank/DDBJ whole genome shotgun (WGS) entry which is preliminary data.</text>
</comment>
<dbReference type="Gene3D" id="3.60.40.10">
    <property type="entry name" value="PPM-type phosphatase domain"/>
    <property type="match status" value="1"/>
</dbReference>
<evidence type="ECO:0000256" key="7">
    <source>
        <dbReference type="ARBA" id="ARBA00022842"/>
    </source>
</evidence>
<evidence type="ECO:0000313" key="16">
    <source>
        <dbReference type="EMBL" id="PSC67886.1"/>
    </source>
</evidence>
<keyword evidence="7" id="KW-0460">Magnesium</keyword>
<evidence type="ECO:0000256" key="10">
    <source>
        <dbReference type="ARBA" id="ARBA00023211"/>
    </source>
</evidence>
<keyword evidence="10" id="KW-0464">Manganese</keyword>
<evidence type="ECO:0000256" key="1">
    <source>
        <dbReference type="ARBA" id="ARBA00001936"/>
    </source>
</evidence>
<dbReference type="InterPro" id="IPR036457">
    <property type="entry name" value="PPM-type-like_dom_sf"/>
</dbReference>
<dbReference type="SMART" id="SM00331">
    <property type="entry name" value="PP2C_SIG"/>
    <property type="match status" value="1"/>
</dbReference>
<keyword evidence="9" id="KW-1015">Disulfide bond</keyword>
<dbReference type="GO" id="GO:0006508">
    <property type="term" value="P:proteolysis"/>
    <property type="evidence" value="ECO:0007669"/>
    <property type="project" value="UniProtKB-KW"/>
</dbReference>
<dbReference type="Gene3D" id="2.40.10.10">
    <property type="entry name" value="Trypsin-like serine proteases"/>
    <property type="match status" value="1"/>
</dbReference>
<name>A0A2P6V1B3_9CHLO</name>
<dbReference type="GO" id="GO:0046872">
    <property type="term" value="F:metal ion binding"/>
    <property type="evidence" value="ECO:0007669"/>
    <property type="project" value="UniProtKB-KW"/>
</dbReference>
<evidence type="ECO:0000259" key="15">
    <source>
        <dbReference type="PROSITE" id="PS51746"/>
    </source>
</evidence>
<keyword evidence="8 11" id="KW-0904">Protein phosphatase</keyword>
<feature type="signal peptide" evidence="13">
    <location>
        <begin position="1"/>
        <end position="24"/>
    </location>
</feature>
<feature type="domain" description="Peptidase S1" evidence="14">
    <location>
        <begin position="56"/>
        <end position="296"/>
    </location>
</feature>
<dbReference type="SMART" id="SM00020">
    <property type="entry name" value="Tryp_SPc"/>
    <property type="match status" value="1"/>
</dbReference>
<feature type="chain" id="PRO_5015184692" description="protein-serine/threonine phosphatase" evidence="13">
    <location>
        <begin position="25"/>
        <end position="644"/>
    </location>
</feature>
<evidence type="ECO:0000256" key="11">
    <source>
        <dbReference type="RuleBase" id="RU003465"/>
    </source>
</evidence>
<dbReference type="Proteomes" id="UP000239649">
    <property type="component" value="Unassembled WGS sequence"/>
</dbReference>
<dbReference type="InterPro" id="IPR009003">
    <property type="entry name" value="Peptidase_S1_PA"/>
</dbReference>
<dbReference type="Pfam" id="PF00481">
    <property type="entry name" value="PP2C"/>
    <property type="match status" value="1"/>
</dbReference>
<dbReference type="PROSITE" id="PS51746">
    <property type="entry name" value="PPM_2"/>
    <property type="match status" value="1"/>
</dbReference>
<reference evidence="16 17" key="1">
    <citation type="journal article" date="2018" name="Plant J.">
        <title>Genome sequences of Chlorella sorokiniana UTEX 1602 and Micractinium conductrix SAG 241.80: implications to maltose excretion by a green alga.</title>
        <authorList>
            <person name="Arriola M.B."/>
            <person name="Velmurugan N."/>
            <person name="Zhang Y."/>
            <person name="Plunkett M.H."/>
            <person name="Hondzo H."/>
            <person name="Barney B.M."/>
        </authorList>
    </citation>
    <scope>NUCLEOTIDE SEQUENCE [LARGE SCALE GENOMIC DNA]</scope>
    <source>
        <strain evidence="16 17">SAG 241.80</strain>
    </source>
</reference>
<dbReference type="AlphaFoldDB" id="A0A2P6V1B3"/>
<dbReference type="InterPro" id="IPR000222">
    <property type="entry name" value="PP2C_BS"/>
</dbReference>
<dbReference type="PROSITE" id="PS00135">
    <property type="entry name" value="TRYPSIN_SER"/>
    <property type="match status" value="1"/>
</dbReference>
<dbReference type="PROSITE" id="PS01032">
    <property type="entry name" value="PPM_1"/>
    <property type="match status" value="1"/>
</dbReference>
<dbReference type="CDD" id="cd00143">
    <property type="entry name" value="PP2Cc"/>
    <property type="match status" value="1"/>
</dbReference>
<dbReference type="OrthoDB" id="10264738at2759"/>
<dbReference type="InterPro" id="IPR001314">
    <property type="entry name" value="Peptidase_S1A"/>
</dbReference>
<evidence type="ECO:0000256" key="4">
    <source>
        <dbReference type="ARBA" id="ARBA00013081"/>
    </source>
</evidence>
<accession>A0A2P6V1B3</accession>
<dbReference type="STRING" id="554055.A0A2P6V1B3"/>
<keyword evidence="12" id="KW-0720">Serine protease</keyword>
<dbReference type="InterPro" id="IPR001254">
    <property type="entry name" value="Trypsin_dom"/>
</dbReference>
<comment type="cofactor">
    <cofactor evidence="1">
        <name>Mn(2+)</name>
        <dbReference type="ChEBI" id="CHEBI:29035"/>
    </cofactor>
</comment>
<evidence type="ECO:0000256" key="3">
    <source>
        <dbReference type="ARBA" id="ARBA00007664"/>
    </source>
</evidence>
<comment type="similarity">
    <text evidence="11">Belongs to the PP2C family.</text>
</comment>
<feature type="domain" description="PPM-type phosphatase" evidence="15">
    <location>
        <begin position="354"/>
        <end position="637"/>
    </location>
</feature>
<dbReference type="PROSITE" id="PS50240">
    <property type="entry name" value="TRYPSIN_DOM"/>
    <property type="match status" value="1"/>
</dbReference>
<dbReference type="PANTHER" id="PTHR24276">
    <property type="entry name" value="POLYSERASE-RELATED"/>
    <property type="match status" value="1"/>
</dbReference>
<organism evidence="16 17">
    <name type="scientific">Micractinium conductrix</name>
    <dbReference type="NCBI Taxonomy" id="554055"/>
    <lineage>
        <taxon>Eukaryota</taxon>
        <taxon>Viridiplantae</taxon>
        <taxon>Chlorophyta</taxon>
        <taxon>core chlorophytes</taxon>
        <taxon>Trebouxiophyceae</taxon>
        <taxon>Chlorellales</taxon>
        <taxon>Chlorellaceae</taxon>
        <taxon>Chlorella clade</taxon>
        <taxon>Micractinium</taxon>
    </lineage>
</organism>
<evidence type="ECO:0000259" key="14">
    <source>
        <dbReference type="PROSITE" id="PS50240"/>
    </source>
</evidence>
<comment type="similarity">
    <text evidence="3">Belongs to the peptidase S1 family.</text>
</comment>
<dbReference type="EC" id="3.1.3.16" evidence="4"/>
<sequence length="644" mass="68397">MRSTQGMQLAIRLACLALFVAVFAAAHRQRVAQGRRARQLAEAGGEGGEGGVQAAIVGGAKAAKGRYPYLVSLRRNVPGHPHFCGATLIAPRILLSAAHCFWDAAKANSSDASVKLPQARIGGYESRGGKYEARQVVDMLTPAAYNPRTQQFDVAVLLLNKPSAASPVKLAAGNRKAEPPLKEWQQVYSAGWGRLAHAGALPTVLQEVALGYVPRANCSKQLPQVTKYRSMICAGSPLGGRNTCSGDSGGPLLRKGRRMQGDIQIGVVSFGFSCSGKLGVYSSVPYLKFWIRQAVIPGAARPARAAAALRSARRLAAAPPAPPPAMDELKAKLGGLLGRGHHAERERPLDESQLAAAADPRAMPGRRLYQEDRHTLIPDFSLPGPSKAGVPCQFMAVYDGHASHKGSEHASRRLHDYIAAQPAVQACTGESCDEQKVEAALTAAFEGADEEIVGKAIERGDRYGTTAVCALRIGSALYAAHAGDSRAVLCRDGHAVSLTRDHKPASVPEERRRIEAKGGQIVYEADRVVSNPEGVRHSRLNMSRALGDPDFKEPRRLVEAAPDVARVELRPGSDTFVLLGSDGLFDVMEPQQAVDLALQALVGQPSEASAEAAAGVLVQEALRKGSSDNVTAALLLLDWQRAAA</sequence>
<dbReference type="InterPro" id="IPR033116">
    <property type="entry name" value="TRYPSIN_SER"/>
</dbReference>
<dbReference type="PANTHER" id="PTHR24276:SF91">
    <property type="entry name" value="AT26814P-RELATED"/>
    <property type="match status" value="1"/>
</dbReference>
<comment type="cofactor">
    <cofactor evidence="2">
        <name>Mg(2+)</name>
        <dbReference type="ChEBI" id="CHEBI:18420"/>
    </cofactor>
</comment>
<evidence type="ECO:0000256" key="9">
    <source>
        <dbReference type="ARBA" id="ARBA00023157"/>
    </source>
</evidence>
<dbReference type="InterPro" id="IPR050430">
    <property type="entry name" value="Peptidase_S1"/>
</dbReference>
<dbReference type="GO" id="GO:0004722">
    <property type="term" value="F:protein serine/threonine phosphatase activity"/>
    <property type="evidence" value="ECO:0007669"/>
    <property type="project" value="UniProtKB-EC"/>
</dbReference>
<dbReference type="GO" id="GO:0004252">
    <property type="term" value="F:serine-type endopeptidase activity"/>
    <property type="evidence" value="ECO:0007669"/>
    <property type="project" value="InterPro"/>
</dbReference>
<keyword evidence="6 11" id="KW-0378">Hydrolase</keyword>
<evidence type="ECO:0000256" key="6">
    <source>
        <dbReference type="ARBA" id="ARBA00022801"/>
    </source>
</evidence>
<evidence type="ECO:0000256" key="8">
    <source>
        <dbReference type="ARBA" id="ARBA00022912"/>
    </source>
</evidence>
<proteinExistence type="inferred from homology"/>
<evidence type="ECO:0000256" key="12">
    <source>
        <dbReference type="RuleBase" id="RU363034"/>
    </source>
</evidence>
<dbReference type="InterPro" id="IPR043504">
    <property type="entry name" value="Peptidase_S1_PA_chymotrypsin"/>
</dbReference>
<dbReference type="PRINTS" id="PR00722">
    <property type="entry name" value="CHYMOTRYPSIN"/>
</dbReference>
<dbReference type="PROSITE" id="PS00134">
    <property type="entry name" value="TRYPSIN_HIS"/>
    <property type="match status" value="1"/>
</dbReference>
<dbReference type="CDD" id="cd00190">
    <property type="entry name" value="Tryp_SPc"/>
    <property type="match status" value="1"/>
</dbReference>
<keyword evidence="12" id="KW-0645">Protease</keyword>
<dbReference type="InterPro" id="IPR018114">
    <property type="entry name" value="TRYPSIN_HIS"/>
</dbReference>
<evidence type="ECO:0000256" key="13">
    <source>
        <dbReference type="SAM" id="SignalP"/>
    </source>
</evidence>
<dbReference type="Pfam" id="PF00089">
    <property type="entry name" value="Trypsin"/>
    <property type="match status" value="1"/>
</dbReference>
<protein>
    <recommendedName>
        <fullName evidence="4">protein-serine/threonine phosphatase</fullName>
        <ecNumber evidence="4">3.1.3.16</ecNumber>
    </recommendedName>
</protein>
<keyword evidence="17" id="KW-1185">Reference proteome</keyword>
<dbReference type="SMART" id="SM00332">
    <property type="entry name" value="PP2Cc"/>
    <property type="match status" value="1"/>
</dbReference>
<dbReference type="SUPFAM" id="SSF50494">
    <property type="entry name" value="Trypsin-like serine proteases"/>
    <property type="match status" value="1"/>
</dbReference>
<dbReference type="SUPFAM" id="SSF81606">
    <property type="entry name" value="PP2C-like"/>
    <property type="match status" value="1"/>
</dbReference>
<evidence type="ECO:0000313" key="17">
    <source>
        <dbReference type="Proteomes" id="UP000239649"/>
    </source>
</evidence>